<dbReference type="EMBL" id="QPJU01000002">
    <property type="protein sequence ID" value="RCX10899.1"/>
    <property type="molecule type" value="Genomic_DNA"/>
</dbReference>
<evidence type="ECO:0000313" key="2">
    <source>
        <dbReference type="EMBL" id="RCX10899.1"/>
    </source>
</evidence>
<gene>
    <name evidence="2" type="ORF">DFR45_102301</name>
</gene>
<organism evidence="2 3">
    <name type="scientific">Extensimonas vulgaris</name>
    <dbReference type="NCBI Taxonomy" id="1031594"/>
    <lineage>
        <taxon>Bacteria</taxon>
        <taxon>Pseudomonadati</taxon>
        <taxon>Pseudomonadota</taxon>
        <taxon>Betaproteobacteria</taxon>
        <taxon>Burkholderiales</taxon>
        <taxon>Comamonadaceae</taxon>
        <taxon>Extensimonas</taxon>
    </lineage>
</organism>
<evidence type="ECO:0000313" key="3">
    <source>
        <dbReference type="Proteomes" id="UP000252174"/>
    </source>
</evidence>
<proteinExistence type="predicted"/>
<name>A0A369AND1_9BURK</name>
<dbReference type="AlphaFoldDB" id="A0A369AND1"/>
<dbReference type="Proteomes" id="UP000252174">
    <property type="component" value="Unassembled WGS sequence"/>
</dbReference>
<reference evidence="2 3" key="1">
    <citation type="submission" date="2018-07" db="EMBL/GenBank/DDBJ databases">
        <title>Genomic Encyclopedia of Type Strains, Phase IV (KMG-IV): sequencing the most valuable type-strain genomes for metagenomic binning, comparative biology and taxonomic classification.</title>
        <authorList>
            <person name="Goeker M."/>
        </authorList>
    </citation>
    <scope>NUCLEOTIDE SEQUENCE [LARGE SCALE GENOMIC DNA]</scope>
    <source>
        <strain evidence="2 3">DSM 100911</strain>
    </source>
</reference>
<feature type="region of interest" description="Disordered" evidence="1">
    <location>
        <begin position="37"/>
        <end position="62"/>
    </location>
</feature>
<evidence type="ECO:0000256" key="1">
    <source>
        <dbReference type="SAM" id="MobiDB-lite"/>
    </source>
</evidence>
<protein>
    <submittedName>
        <fullName evidence="2">Uncharacterized protein</fullName>
    </submittedName>
</protein>
<accession>A0A369AND1</accession>
<comment type="caution">
    <text evidence="2">The sequence shown here is derived from an EMBL/GenBank/DDBJ whole genome shotgun (WGS) entry which is preliminary data.</text>
</comment>
<sequence length="215" mass="23075">MLFLRHCEGRRPAAIHGALATAPAHAAMTGAFLQRAEHSEGPQGIPPFLAAPRSAAPGGSRARDCLSAASFARPRRARAPQVALGAEQAHRDADSRVAFFCLLFLARQEKKVRRRAHIPASSLCPVNATQKLECDLNDMHGACVTALAHAAMDGTGLRRLCGARSDTDCFAVAQNIHQRPRAAPFHGQPESGLCRARNAAAALTRLCRRRGFAKF</sequence>
<keyword evidence="3" id="KW-1185">Reference proteome</keyword>